<feature type="domain" description="Thiopeptide-type bacteriocin biosynthesis" evidence="1">
    <location>
        <begin position="6"/>
        <end position="245"/>
    </location>
</feature>
<dbReference type="AlphaFoldDB" id="A0A8J3QIX5"/>
<keyword evidence="3" id="KW-1185">Reference proteome</keyword>
<comment type="caution">
    <text evidence="2">The sequence shown here is derived from an EMBL/GenBank/DDBJ whole genome shotgun (WGS) entry which is preliminary data.</text>
</comment>
<sequence>MQQDSWRQVNIAYPGGSRAERERHAIDHLTRAIPAAGHIATWWFVRKGPWRIRYQPAAEQAATSTEQLLVQGMIWTPDIYEPEVHAFGGVEAMAAAHALFHADSSHLLRYLHNNPADRREMSLLLATALMRAAGLDLEEQGDVWACVAEHRADLLNDTPTPDVLTWTRYVEQTRTLLCGIPRSSETDVQWLNAFSAAGQALQHLRSRGSLTRGLRAVITKHVIFHWNRIGIPGRAQAQLASAAKDAILGTPQHIGWLPSWHEERVGGLSLPDPSALTFQSGATA</sequence>
<accession>A0A8J3QIX5</accession>
<dbReference type="Pfam" id="PF14028">
    <property type="entry name" value="Lant_dehydr_C"/>
    <property type="match status" value="1"/>
</dbReference>
<evidence type="ECO:0000313" key="3">
    <source>
        <dbReference type="Proteomes" id="UP000612899"/>
    </source>
</evidence>
<gene>
    <name evidence="2" type="ORF">Rhe02_81380</name>
</gene>
<organism evidence="2 3">
    <name type="scientific">Rhizocola hellebori</name>
    <dbReference type="NCBI Taxonomy" id="1392758"/>
    <lineage>
        <taxon>Bacteria</taxon>
        <taxon>Bacillati</taxon>
        <taxon>Actinomycetota</taxon>
        <taxon>Actinomycetes</taxon>
        <taxon>Micromonosporales</taxon>
        <taxon>Micromonosporaceae</taxon>
        <taxon>Rhizocola</taxon>
    </lineage>
</organism>
<dbReference type="InterPro" id="IPR023809">
    <property type="entry name" value="Thiopep_bacteriocin_synth_dom"/>
</dbReference>
<reference evidence="2" key="1">
    <citation type="submission" date="2021-01" db="EMBL/GenBank/DDBJ databases">
        <title>Whole genome shotgun sequence of Rhizocola hellebori NBRC 109834.</title>
        <authorList>
            <person name="Komaki H."/>
            <person name="Tamura T."/>
        </authorList>
    </citation>
    <scope>NUCLEOTIDE SEQUENCE</scope>
    <source>
        <strain evidence="2">NBRC 109834</strain>
    </source>
</reference>
<name>A0A8J3QIX5_9ACTN</name>
<dbReference type="EMBL" id="BONY01000083">
    <property type="protein sequence ID" value="GIH10071.1"/>
    <property type="molecule type" value="Genomic_DNA"/>
</dbReference>
<evidence type="ECO:0000313" key="2">
    <source>
        <dbReference type="EMBL" id="GIH10071.1"/>
    </source>
</evidence>
<dbReference type="Proteomes" id="UP000612899">
    <property type="component" value="Unassembled WGS sequence"/>
</dbReference>
<evidence type="ECO:0000259" key="1">
    <source>
        <dbReference type="Pfam" id="PF14028"/>
    </source>
</evidence>
<proteinExistence type="predicted"/>
<dbReference type="NCBIfam" id="TIGR03891">
    <property type="entry name" value="thiopep_ocin"/>
    <property type="match status" value="1"/>
</dbReference>
<protein>
    <recommendedName>
        <fullName evidence="1">Thiopeptide-type bacteriocin biosynthesis domain-containing protein</fullName>
    </recommendedName>
</protein>
<dbReference type="RefSeq" id="WP_239124364.1">
    <property type="nucleotide sequence ID" value="NZ_BONY01000083.1"/>
</dbReference>